<dbReference type="EMBL" id="CP086365">
    <property type="protein sequence ID" value="UNI24633.1"/>
    <property type="molecule type" value="Genomic_DNA"/>
</dbReference>
<dbReference type="RefSeq" id="XP_047848114.1">
    <property type="nucleotide sequence ID" value="XM_047992101.1"/>
</dbReference>
<dbReference type="Proteomes" id="UP000829364">
    <property type="component" value="Chromosome 12"/>
</dbReference>
<reference evidence="3" key="1">
    <citation type="submission" date="2021-11" db="EMBL/GenBank/DDBJ databases">
        <title>Purpureocillium_takamizusanense_genome.</title>
        <authorList>
            <person name="Nguyen N.-H."/>
        </authorList>
    </citation>
    <scope>NUCLEOTIDE SEQUENCE</scope>
    <source>
        <strain evidence="3">PT3</strain>
    </source>
</reference>
<feature type="compositionally biased region" description="Acidic residues" evidence="1">
    <location>
        <begin position="335"/>
        <end position="354"/>
    </location>
</feature>
<dbReference type="InterPro" id="IPR010730">
    <property type="entry name" value="HET"/>
</dbReference>
<gene>
    <name evidence="3" type="ORF">JDV02_010366</name>
</gene>
<evidence type="ECO:0000313" key="4">
    <source>
        <dbReference type="Proteomes" id="UP000829364"/>
    </source>
</evidence>
<dbReference type="AlphaFoldDB" id="A0A9Q8VGG9"/>
<dbReference type="PANTHER" id="PTHR10622">
    <property type="entry name" value="HET DOMAIN-CONTAINING PROTEIN"/>
    <property type="match status" value="1"/>
</dbReference>
<feature type="compositionally biased region" description="Low complexity" evidence="1">
    <location>
        <begin position="151"/>
        <end position="167"/>
    </location>
</feature>
<proteinExistence type="predicted"/>
<name>A0A9Q8VGG9_9HYPO</name>
<feature type="domain" description="Heterokaryon incompatibility" evidence="2">
    <location>
        <begin position="21"/>
        <end position="197"/>
    </location>
</feature>
<feature type="compositionally biased region" description="Low complexity" evidence="1">
    <location>
        <begin position="125"/>
        <end position="134"/>
    </location>
</feature>
<protein>
    <recommendedName>
        <fullName evidence="2">Heterokaryon incompatibility domain-containing protein</fullName>
    </recommendedName>
</protein>
<keyword evidence="4" id="KW-1185">Reference proteome</keyword>
<feature type="compositionally biased region" description="Low complexity" evidence="1">
    <location>
        <begin position="570"/>
        <end position="583"/>
    </location>
</feature>
<evidence type="ECO:0000259" key="2">
    <source>
        <dbReference type="Pfam" id="PF06985"/>
    </source>
</evidence>
<feature type="compositionally biased region" description="Pro residues" evidence="1">
    <location>
        <begin position="599"/>
        <end position="613"/>
    </location>
</feature>
<sequence>MRLLNTATLTLESFPSRPPPYAILSHTWLSGDDGPEPTLQDLLAGTHTRKPGWAKVESLCRAAAARGLAHAWADTVCIDKTSSAELSEAINAMWTWYRRAECCFVYLADVLDADLPPPPSPPPCDGDSPESSSSRQGAEDGEGPLVTADNANGSQTAQQQLQQGNTEENNDDDNESVPPGPSFERSRWFTRGWTLQELLAPRRRVIFLSQSWRRIGTRTSLASRISARTRIPVPVLLTGSWRQHRHSSYSESSSNAAARMSWAAGRATTRPEDAAYCLLGLFGIHMPLLYGEGGPRAFVRLQEEILRQGAGGGGQEEAEDCSLLVWDASALQDGDDFASSDEDDDDDDDNDDYVNDGGILHGHASVPAARRRKRIIVGALAPSADCFANSGAIACHPAAPDAPGSVITSTNRGLSIQMCIMMREGGPPDERLGVLPCHVRGDMATAVALPLVPLPLDDDGANNVVAAATAGGRGGRGSMMAAKQKTYARACAAPVLLPMVLPALATQPVLLPKRSSRGWWSTGASSITGGGGAGGASGSHTTWWLKYFSGNSCDLLSSWTSPWPSEYGAPSSLSPLTIPSSPSQTEPSPVFQPVRAKSSPPPSSKSFITPPPSWTRNDPTQTMTLLIPQTRMTPLGKVLPAPLGPVSTVAAFRVRGRDDDECFAVSMELGPGNGAARVELSAFDGVALRQAAGREDLLRLARRRGAGSTVLHLPSATVSVRFSVDNVRGTLTNVINVVCMRPLGRS</sequence>
<dbReference type="GeneID" id="72072310"/>
<feature type="region of interest" description="Disordered" evidence="1">
    <location>
        <begin position="335"/>
        <end position="356"/>
    </location>
</feature>
<dbReference type="OrthoDB" id="674604at2759"/>
<organism evidence="3 4">
    <name type="scientific">Purpureocillium takamizusanense</name>
    <dbReference type="NCBI Taxonomy" id="2060973"/>
    <lineage>
        <taxon>Eukaryota</taxon>
        <taxon>Fungi</taxon>
        <taxon>Dikarya</taxon>
        <taxon>Ascomycota</taxon>
        <taxon>Pezizomycotina</taxon>
        <taxon>Sordariomycetes</taxon>
        <taxon>Hypocreomycetidae</taxon>
        <taxon>Hypocreales</taxon>
        <taxon>Ophiocordycipitaceae</taxon>
        <taxon>Purpureocillium</taxon>
    </lineage>
</organism>
<dbReference type="PANTHER" id="PTHR10622:SF10">
    <property type="entry name" value="HET DOMAIN-CONTAINING PROTEIN"/>
    <property type="match status" value="1"/>
</dbReference>
<evidence type="ECO:0000256" key="1">
    <source>
        <dbReference type="SAM" id="MobiDB-lite"/>
    </source>
</evidence>
<feature type="region of interest" description="Disordered" evidence="1">
    <location>
        <begin position="116"/>
        <end position="185"/>
    </location>
</feature>
<feature type="region of interest" description="Disordered" evidence="1">
    <location>
        <begin position="570"/>
        <end position="620"/>
    </location>
</feature>
<evidence type="ECO:0000313" key="3">
    <source>
        <dbReference type="EMBL" id="UNI24633.1"/>
    </source>
</evidence>
<dbReference type="KEGG" id="ptkz:JDV02_010366"/>
<accession>A0A9Q8VGG9</accession>
<dbReference type="Pfam" id="PF06985">
    <property type="entry name" value="HET"/>
    <property type="match status" value="1"/>
</dbReference>